<evidence type="ECO:0000256" key="2">
    <source>
        <dbReference type="ARBA" id="ARBA00010400"/>
    </source>
</evidence>
<comment type="domain">
    <text evidence="5">The RxLR-dEER motif acts to carry the protein into the host cell cytoplasm through binding to cell surface phosphatidylinositol-3-phosphate.</text>
</comment>
<evidence type="ECO:0000256" key="5">
    <source>
        <dbReference type="RuleBase" id="RU367124"/>
    </source>
</evidence>
<gene>
    <name evidence="6" type="ORF">F442_18317</name>
</gene>
<proteinExistence type="inferred from homology"/>
<evidence type="ECO:0000313" key="6">
    <source>
        <dbReference type="EMBL" id="ETP33095.1"/>
    </source>
</evidence>
<comment type="function">
    <text evidence="5">Effector that suppresses plant defense responses during pathogen infection.</text>
</comment>
<evidence type="ECO:0000313" key="7">
    <source>
        <dbReference type="Proteomes" id="UP000018948"/>
    </source>
</evidence>
<evidence type="ECO:0000256" key="4">
    <source>
        <dbReference type="ARBA" id="ARBA00022729"/>
    </source>
</evidence>
<feature type="signal peptide" evidence="5">
    <location>
        <begin position="1"/>
        <end position="23"/>
    </location>
</feature>
<accession>W2YDE8</accession>
<dbReference type="OrthoDB" id="128409at2759"/>
<dbReference type="Pfam" id="PF16810">
    <property type="entry name" value="RXLR"/>
    <property type="match status" value="1"/>
</dbReference>
<keyword evidence="3 5" id="KW-0964">Secreted</keyword>
<name>W2YDE8_PHYNI</name>
<comment type="subcellular location">
    <subcellularLocation>
        <location evidence="1 5">Secreted</location>
    </subcellularLocation>
</comment>
<evidence type="ECO:0000256" key="3">
    <source>
        <dbReference type="ARBA" id="ARBA00022525"/>
    </source>
</evidence>
<dbReference type="InterPro" id="IPR031825">
    <property type="entry name" value="RXLR"/>
</dbReference>
<dbReference type="EMBL" id="ANIY01003843">
    <property type="protein sequence ID" value="ETP33095.1"/>
    <property type="molecule type" value="Genomic_DNA"/>
</dbReference>
<comment type="similarity">
    <text evidence="2 5">Belongs to the RxLR effector family.</text>
</comment>
<keyword evidence="4 5" id="KW-0732">Signal</keyword>
<protein>
    <recommendedName>
        <fullName evidence="5">RxLR effector protein</fullName>
    </recommendedName>
</protein>
<evidence type="ECO:0000256" key="1">
    <source>
        <dbReference type="ARBA" id="ARBA00004613"/>
    </source>
</evidence>
<organism evidence="6 7">
    <name type="scientific">Phytophthora nicotianae P10297</name>
    <dbReference type="NCBI Taxonomy" id="1317064"/>
    <lineage>
        <taxon>Eukaryota</taxon>
        <taxon>Sar</taxon>
        <taxon>Stramenopiles</taxon>
        <taxon>Oomycota</taxon>
        <taxon>Peronosporomycetes</taxon>
        <taxon>Peronosporales</taxon>
        <taxon>Peronosporaceae</taxon>
        <taxon>Phytophthora</taxon>
    </lineage>
</organism>
<dbReference type="Proteomes" id="UP000018948">
    <property type="component" value="Unassembled WGS sequence"/>
</dbReference>
<comment type="caution">
    <text evidence="6">The sequence shown here is derived from an EMBL/GenBank/DDBJ whole genome shotgun (WGS) entry which is preliminary data.</text>
</comment>
<dbReference type="AlphaFoldDB" id="W2YDE8"/>
<reference evidence="6 7" key="1">
    <citation type="submission" date="2013-11" db="EMBL/GenBank/DDBJ databases">
        <title>The Genome Sequence of Phytophthora parasitica P10297.</title>
        <authorList>
            <consortium name="The Broad Institute Genomics Platform"/>
            <person name="Russ C."/>
            <person name="Tyler B."/>
            <person name="Panabieres F."/>
            <person name="Shan W."/>
            <person name="Tripathy S."/>
            <person name="Grunwald N."/>
            <person name="Machado M."/>
            <person name="Johnson C.S."/>
            <person name="Walker B."/>
            <person name="Young S.K."/>
            <person name="Zeng Q."/>
            <person name="Gargeya S."/>
            <person name="Fitzgerald M."/>
            <person name="Haas B."/>
            <person name="Abouelleil A."/>
            <person name="Allen A.W."/>
            <person name="Alvarado L."/>
            <person name="Arachchi H.M."/>
            <person name="Berlin A.M."/>
            <person name="Chapman S.B."/>
            <person name="Gainer-Dewar J."/>
            <person name="Goldberg J."/>
            <person name="Griggs A."/>
            <person name="Gujja S."/>
            <person name="Hansen M."/>
            <person name="Howarth C."/>
            <person name="Imamovic A."/>
            <person name="Ireland A."/>
            <person name="Larimer J."/>
            <person name="McCowan C."/>
            <person name="Murphy C."/>
            <person name="Pearson M."/>
            <person name="Poon T.W."/>
            <person name="Priest M."/>
            <person name="Roberts A."/>
            <person name="Saif S."/>
            <person name="Shea T."/>
            <person name="Sisk P."/>
            <person name="Sykes S."/>
            <person name="Wortman J."/>
            <person name="Nusbaum C."/>
            <person name="Birren B."/>
        </authorList>
    </citation>
    <scope>NUCLEOTIDE SEQUENCE [LARGE SCALE GENOMIC DNA]</scope>
    <source>
        <strain evidence="6 7">P10297</strain>
    </source>
</reference>
<feature type="chain" id="PRO_5044971846" description="RxLR effector protein" evidence="5">
    <location>
        <begin position="24"/>
        <end position="193"/>
    </location>
</feature>
<sequence>MRPHYLLLLVLTFFIVCGDSALARASTSVGTADSVIDTKRFLRAETLTNSHTQLADEERGFNLPGLTWFRFWRLRRVADKLKTTDVISAKESKWIDSWVKKDLNPQYVYKKLGLTKQGDKAMQSQNYRLFEAYTERMFAKDQELYNSWLAKKMTPEDVYKALKLDKLKGAKAAESKDFRRYEVYVFKWYEPKM</sequence>